<keyword evidence="4 7" id="KW-0812">Transmembrane</keyword>
<feature type="transmembrane region" description="Helical" evidence="7">
    <location>
        <begin position="408"/>
        <end position="431"/>
    </location>
</feature>
<proteinExistence type="inferred from homology"/>
<dbReference type="EMBL" id="SDHX01000002">
    <property type="protein sequence ID" value="RXK52918.1"/>
    <property type="molecule type" value="Genomic_DNA"/>
</dbReference>
<comment type="caution">
    <text evidence="8">The sequence shown here is derived from an EMBL/GenBank/DDBJ whole genome shotgun (WGS) entry which is preliminary data.</text>
</comment>
<feature type="transmembrane region" description="Helical" evidence="7">
    <location>
        <begin position="100"/>
        <end position="123"/>
    </location>
</feature>
<feature type="transmembrane region" description="Helical" evidence="7">
    <location>
        <begin position="75"/>
        <end position="94"/>
    </location>
</feature>
<dbReference type="GO" id="GO:0005886">
    <property type="term" value="C:plasma membrane"/>
    <property type="evidence" value="ECO:0007669"/>
    <property type="project" value="UniProtKB-SubCell"/>
</dbReference>
<dbReference type="AlphaFoldDB" id="A0A4Q1C3E5"/>
<keyword evidence="6 7" id="KW-0472">Membrane</keyword>
<feature type="transmembrane region" description="Helical" evidence="7">
    <location>
        <begin position="202"/>
        <end position="229"/>
    </location>
</feature>
<dbReference type="OrthoDB" id="9770347at2"/>
<feature type="transmembrane region" description="Helical" evidence="7">
    <location>
        <begin position="285"/>
        <end position="303"/>
    </location>
</feature>
<organism evidence="8 9">
    <name type="scientific">Oleiharenicola lentus</name>
    <dbReference type="NCBI Taxonomy" id="2508720"/>
    <lineage>
        <taxon>Bacteria</taxon>
        <taxon>Pseudomonadati</taxon>
        <taxon>Verrucomicrobiota</taxon>
        <taxon>Opitutia</taxon>
        <taxon>Opitutales</taxon>
        <taxon>Opitutaceae</taxon>
        <taxon>Oleiharenicola</taxon>
    </lineage>
</organism>
<dbReference type="InterPro" id="IPR050833">
    <property type="entry name" value="Poly_Biosynth_Transport"/>
</dbReference>
<keyword evidence="5 7" id="KW-1133">Transmembrane helix</keyword>
<evidence type="ECO:0000256" key="7">
    <source>
        <dbReference type="SAM" id="Phobius"/>
    </source>
</evidence>
<feature type="transmembrane region" description="Helical" evidence="7">
    <location>
        <begin position="473"/>
        <end position="495"/>
    </location>
</feature>
<dbReference type="Proteomes" id="UP000290218">
    <property type="component" value="Unassembled WGS sequence"/>
</dbReference>
<name>A0A4Q1C3E5_9BACT</name>
<evidence type="ECO:0000313" key="9">
    <source>
        <dbReference type="Proteomes" id="UP000290218"/>
    </source>
</evidence>
<feature type="transmembrane region" description="Helical" evidence="7">
    <location>
        <begin position="507"/>
        <end position="526"/>
    </location>
</feature>
<protein>
    <submittedName>
        <fullName evidence="8">Lipopolysaccharide biosynthesis protein</fullName>
    </submittedName>
</protein>
<feature type="transmembrane region" description="Helical" evidence="7">
    <location>
        <begin position="346"/>
        <end position="366"/>
    </location>
</feature>
<accession>A0A4Q1C3E5</accession>
<evidence type="ECO:0000256" key="5">
    <source>
        <dbReference type="ARBA" id="ARBA00022989"/>
    </source>
</evidence>
<evidence type="ECO:0000256" key="6">
    <source>
        <dbReference type="ARBA" id="ARBA00023136"/>
    </source>
</evidence>
<keyword evidence="3" id="KW-1003">Cell membrane</keyword>
<evidence type="ECO:0000256" key="4">
    <source>
        <dbReference type="ARBA" id="ARBA00022692"/>
    </source>
</evidence>
<sequence>MARRNDSPASISGMLRGSLLFYGHADRSRVLHPASNSHLDHFIAARKIVSLKISPKSQTKAEMLHAAKWSAAARVTNQGMSAVVTFLLAGLLGPEAFGTVALAYLTVTFFEIIAGMGFNSALVQNQRINDHHLNSVFWLNLALSSALMLLIWFGSGLFAALAKAPEVQPILGWLALLLPIQGLTVVQVAVMNRNMAFRALAIRSTIAVMIGGVLGLTLAFLGFGVWALVAQHLVRELVSVLLLWGQSDWRPRMSFSWASVCELFNFAGKAVVGQFGTFFQNQFDSIAIGLFLGPTALGLYRLAERLVELNLSLFPRALQSVSLSHFSRLQHDHAELNRNFVFGVKLNSLGSFPGLAFLAGAGSLVLSVFGPEWGEAEGVMAMLAIVGMAKAIILFVGPTLQAVSQPGIVSIMTWAGAVANALAITAVATLLHEANDSVRMMGISFARVVVFCGFLTPIMLLQIKRVTNLSLITVARAVLPSFLTAGIVFGSQYLIKLAGLWQYFSNAYISLAAATSIALVIVVVATRSLDRPLWKSLITGLSER</sequence>
<dbReference type="CDD" id="cd13127">
    <property type="entry name" value="MATE_tuaB_like"/>
    <property type="match status" value="1"/>
</dbReference>
<evidence type="ECO:0000256" key="3">
    <source>
        <dbReference type="ARBA" id="ARBA00022475"/>
    </source>
</evidence>
<feature type="transmembrane region" description="Helical" evidence="7">
    <location>
        <begin position="443"/>
        <end position="461"/>
    </location>
</feature>
<comment type="similarity">
    <text evidence="2">Belongs to the polysaccharide synthase family.</text>
</comment>
<evidence type="ECO:0000313" key="8">
    <source>
        <dbReference type="EMBL" id="RXK52918.1"/>
    </source>
</evidence>
<dbReference type="PANTHER" id="PTHR30250">
    <property type="entry name" value="PST FAMILY PREDICTED COLANIC ACID TRANSPORTER"/>
    <property type="match status" value="1"/>
</dbReference>
<dbReference type="PANTHER" id="PTHR30250:SF10">
    <property type="entry name" value="LIPOPOLYSACCHARIDE BIOSYNTHESIS PROTEIN WZXC"/>
    <property type="match status" value="1"/>
</dbReference>
<comment type="subcellular location">
    <subcellularLocation>
        <location evidence="1">Cell membrane</location>
        <topology evidence="1">Multi-pass membrane protein</topology>
    </subcellularLocation>
</comment>
<reference evidence="8 9" key="1">
    <citation type="submission" date="2019-01" db="EMBL/GenBank/DDBJ databases">
        <title>Lacunisphaera sp. strain TWA-58.</title>
        <authorList>
            <person name="Chen W.-M."/>
        </authorList>
    </citation>
    <scope>NUCLEOTIDE SEQUENCE [LARGE SCALE GENOMIC DNA]</scope>
    <source>
        <strain evidence="8 9">TWA-58</strain>
    </source>
</reference>
<keyword evidence="9" id="KW-1185">Reference proteome</keyword>
<evidence type="ECO:0000256" key="2">
    <source>
        <dbReference type="ARBA" id="ARBA00007430"/>
    </source>
</evidence>
<feature type="transmembrane region" description="Helical" evidence="7">
    <location>
        <begin position="170"/>
        <end position="190"/>
    </location>
</feature>
<feature type="transmembrane region" description="Helical" evidence="7">
    <location>
        <begin position="378"/>
        <end position="396"/>
    </location>
</feature>
<dbReference type="Pfam" id="PF13440">
    <property type="entry name" value="Polysacc_synt_3"/>
    <property type="match status" value="1"/>
</dbReference>
<gene>
    <name evidence="8" type="ORF">ESB00_14495</name>
</gene>
<evidence type="ECO:0000256" key="1">
    <source>
        <dbReference type="ARBA" id="ARBA00004651"/>
    </source>
</evidence>
<feature type="transmembrane region" description="Helical" evidence="7">
    <location>
        <begin position="135"/>
        <end position="158"/>
    </location>
</feature>